<evidence type="ECO:0000313" key="6">
    <source>
        <dbReference type="EMBL" id="CAD5223860.1"/>
    </source>
</evidence>
<dbReference type="AlphaFoldDB" id="A0A811L6L0"/>
<dbReference type="SUPFAM" id="SSF50784">
    <property type="entry name" value="Transcription factor IIA (TFIIA), beta-barrel domain"/>
    <property type="match status" value="1"/>
</dbReference>
<dbReference type="GO" id="GO:0005672">
    <property type="term" value="C:transcription factor TFIIA complex"/>
    <property type="evidence" value="ECO:0007669"/>
    <property type="project" value="InterPro"/>
</dbReference>
<dbReference type="OrthoDB" id="6275927at2759"/>
<reference evidence="6" key="1">
    <citation type="submission" date="2020-09" db="EMBL/GenBank/DDBJ databases">
        <authorList>
            <person name="Kikuchi T."/>
        </authorList>
    </citation>
    <scope>NUCLEOTIDE SEQUENCE</scope>
    <source>
        <strain evidence="6">SH1</strain>
    </source>
</reference>
<comment type="subcellular location">
    <subcellularLocation>
        <location evidence="1">Nucleus</location>
    </subcellularLocation>
</comment>
<feature type="compositionally biased region" description="Acidic residues" evidence="5">
    <location>
        <begin position="293"/>
        <end position="303"/>
    </location>
</feature>
<dbReference type="PANTHER" id="PTHR12694">
    <property type="entry name" value="TRANSCRIPTION INITIATION FACTOR IIA SUBUNIT 1"/>
    <property type="match status" value="1"/>
</dbReference>
<gene>
    <name evidence="6" type="ORF">BOKJ2_LOCUS10630</name>
</gene>
<feature type="compositionally biased region" description="Polar residues" evidence="5">
    <location>
        <begin position="74"/>
        <end position="86"/>
    </location>
</feature>
<evidence type="ECO:0000256" key="4">
    <source>
        <dbReference type="ARBA" id="ARBA00023242"/>
    </source>
</evidence>
<comment type="caution">
    <text evidence="6">The sequence shown here is derived from an EMBL/GenBank/DDBJ whole genome shotgun (WGS) entry which is preliminary data.</text>
</comment>
<sequence length="390" mass="43128">MAQNAGVGHGIEDVYKSVMNDVIAQVKDAFLDENIDVDVLQQLKKAWEEKVQESGAVDLEGQKPVQPPPIRNNHVPNQRQPSGSGMQQQQQVQQNVVTSMPNTAQVRPNQHIQQLLNQQPQQVQVSNANQVQLTNQQMMLLRQRQGEGFQPVVNRQPVPFIVNANGQFLSQPGGNIQLIGGGGQVPQQYTVMQNGRIMIVPQMGNQMPVNLSNAQIINALRVPQQQGGQGGSNNGNIPQLDGSNVVGLPESSNQAKEVSVPKRKVSDGKKKVEKKRIVQLDGNYAGPGISDSSSEEEDEEEDDPLRRYAGLQDETGGDEEGNEEEPLNSDDDQSDEEDLKTLFDSDNVVICQFEKVHRARSKWKFILKDGIMHLNGKDYAFQKSTGEAEW</sequence>
<dbReference type="CDD" id="cd07976">
    <property type="entry name" value="TFIIA_alpha_beta_like"/>
    <property type="match status" value="1"/>
</dbReference>
<organism evidence="6 7">
    <name type="scientific">Bursaphelenchus okinawaensis</name>
    <dbReference type="NCBI Taxonomy" id="465554"/>
    <lineage>
        <taxon>Eukaryota</taxon>
        <taxon>Metazoa</taxon>
        <taxon>Ecdysozoa</taxon>
        <taxon>Nematoda</taxon>
        <taxon>Chromadorea</taxon>
        <taxon>Rhabditida</taxon>
        <taxon>Tylenchina</taxon>
        <taxon>Tylenchomorpha</taxon>
        <taxon>Aphelenchoidea</taxon>
        <taxon>Aphelenchoididae</taxon>
        <taxon>Bursaphelenchus</taxon>
    </lineage>
</organism>
<dbReference type="Proteomes" id="UP000783686">
    <property type="component" value="Unassembled WGS sequence"/>
</dbReference>
<dbReference type="InterPro" id="IPR009088">
    <property type="entry name" value="TFIIA_b-brl"/>
</dbReference>
<comment type="similarity">
    <text evidence="2">Belongs to the TFIIA subunit 1 family.</text>
</comment>
<dbReference type="Gene3D" id="1.10.287.100">
    <property type="match status" value="1"/>
</dbReference>
<dbReference type="EMBL" id="CAJFCW020000005">
    <property type="protein sequence ID" value="CAG9119010.1"/>
    <property type="molecule type" value="Genomic_DNA"/>
</dbReference>
<dbReference type="Pfam" id="PF03153">
    <property type="entry name" value="TFIIA"/>
    <property type="match status" value="1"/>
</dbReference>
<evidence type="ECO:0000256" key="1">
    <source>
        <dbReference type="ARBA" id="ARBA00004123"/>
    </source>
</evidence>
<feature type="region of interest" description="Disordered" evidence="5">
    <location>
        <begin position="224"/>
        <end position="338"/>
    </location>
</feature>
<dbReference type="SMART" id="SM01371">
    <property type="entry name" value="TFIIA"/>
    <property type="match status" value="1"/>
</dbReference>
<evidence type="ECO:0000256" key="3">
    <source>
        <dbReference type="ARBA" id="ARBA00023163"/>
    </source>
</evidence>
<keyword evidence="7" id="KW-1185">Reference proteome</keyword>
<feature type="compositionally biased region" description="Basic and acidic residues" evidence="5">
    <location>
        <begin position="264"/>
        <end position="278"/>
    </location>
</feature>
<dbReference type="PANTHER" id="PTHR12694:SF8">
    <property type="entry name" value="TRANSCRIPTION INITIATION FACTOR IIA SUBUNIT 1"/>
    <property type="match status" value="1"/>
</dbReference>
<name>A0A811L6L0_9BILA</name>
<dbReference type="Proteomes" id="UP000614601">
    <property type="component" value="Unassembled WGS sequence"/>
</dbReference>
<feature type="region of interest" description="Disordered" evidence="5">
    <location>
        <begin position="54"/>
        <end position="95"/>
    </location>
</feature>
<evidence type="ECO:0000256" key="5">
    <source>
        <dbReference type="SAM" id="MobiDB-lite"/>
    </source>
</evidence>
<evidence type="ECO:0000256" key="2">
    <source>
        <dbReference type="ARBA" id="ARBA00010059"/>
    </source>
</evidence>
<accession>A0A811L6L0</accession>
<proteinExistence type="inferred from homology"/>
<keyword evidence="3" id="KW-0804">Transcription</keyword>
<dbReference type="GO" id="GO:0006367">
    <property type="term" value="P:transcription initiation at RNA polymerase II promoter"/>
    <property type="evidence" value="ECO:0007669"/>
    <property type="project" value="InterPro"/>
</dbReference>
<dbReference type="Gene3D" id="2.30.18.10">
    <property type="entry name" value="Transcription factor IIA (TFIIA), beta-barrel domain"/>
    <property type="match status" value="1"/>
</dbReference>
<dbReference type="SUPFAM" id="SSF47396">
    <property type="entry name" value="Transcription factor IIA (TFIIA), alpha-helical domain"/>
    <property type="match status" value="1"/>
</dbReference>
<feature type="compositionally biased region" description="Acidic residues" evidence="5">
    <location>
        <begin position="315"/>
        <end position="338"/>
    </location>
</feature>
<evidence type="ECO:0000313" key="7">
    <source>
        <dbReference type="Proteomes" id="UP000614601"/>
    </source>
</evidence>
<dbReference type="FunFam" id="2.30.18.10:FF:000008">
    <property type="entry name" value="Transcription factor TFIIA complex large subunit"/>
    <property type="match status" value="1"/>
</dbReference>
<dbReference type="InterPro" id="IPR004855">
    <property type="entry name" value="TFIIA_asu/bsu"/>
</dbReference>
<dbReference type="EMBL" id="CAJFDH010000005">
    <property type="protein sequence ID" value="CAD5223860.1"/>
    <property type="molecule type" value="Genomic_DNA"/>
</dbReference>
<keyword evidence="4" id="KW-0539">Nucleus</keyword>
<protein>
    <submittedName>
        <fullName evidence="6">Uncharacterized protein</fullName>
    </submittedName>
</protein>